<dbReference type="InterPro" id="IPR002347">
    <property type="entry name" value="SDR_fam"/>
</dbReference>
<name>A0A069PDC0_9BURK</name>
<dbReference type="Gene3D" id="3.40.50.720">
    <property type="entry name" value="NAD(P)-binding Rossmann-like Domain"/>
    <property type="match status" value="1"/>
</dbReference>
<dbReference type="RefSeq" id="WP_035928943.1">
    <property type="nucleotide sequence ID" value="NZ_CADFFX010000014.1"/>
</dbReference>
<dbReference type="SUPFAM" id="SSF51735">
    <property type="entry name" value="NAD(P)-binding Rossmann-fold domains"/>
    <property type="match status" value="1"/>
</dbReference>
<dbReference type="Proteomes" id="UP000027466">
    <property type="component" value="Unassembled WGS sequence"/>
</dbReference>
<dbReference type="InterPro" id="IPR036291">
    <property type="entry name" value="NAD(P)-bd_dom_sf"/>
</dbReference>
<proteinExistence type="inferred from homology"/>
<dbReference type="EMBL" id="JFHC01000087">
    <property type="protein sequence ID" value="KDR38512.1"/>
    <property type="molecule type" value="Genomic_DNA"/>
</dbReference>
<protein>
    <submittedName>
        <fullName evidence="4">Short-chain dehydrogenase</fullName>
    </submittedName>
</protein>
<keyword evidence="3" id="KW-0520">NAD</keyword>
<accession>A0A069PDC0</accession>
<dbReference type="PRINTS" id="PR00081">
    <property type="entry name" value="GDHRDH"/>
</dbReference>
<evidence type="ECO:0000313" key="4">
    <source>
        <dbReference type="EMBL" id="KDR38512.1"/>
    </source>
</evidence>
<gene>
    <name evidence="4" type="ORF">BG61_39705</name>
</gene>
<evidence type="ECO:0000256" key="1">
    <source>
        <dbReference type="ARBA" id="ARBA00006484"/>
    </source>
</evidence>
<dbReference type="AlphaFoldDB" id="A0A069PDC0"/>
<sequence length="261" mass="27197">MELNLKGTTVLITGASQGIGEGLAMAFAQEGCNLRLVARSEERLAAIARRAAGESGVEAKLLAIDMTAPGAVARVAEFGSDIDVLVNNAGNIPGGDLWDVDEAQWRAGWELKVFGYINLTRAIYPVMAARGGGVILNNIGNGGENFDFNYIAGTTGNAALMAFTRALGGRSLADDGVRVAGVNPGPVDTERIGKVLKSHAAGLLGDASRYTELLARYPLGRAATVDEIAGLFVYLASERSAYTSGTIFTVDGGITSRRSVS</sequence>
<dbReference type="PANTHER" id="PTHR43477:SF4">
    <property type="entry name" value="DEHYDROGENASE_REDUCTASE SDR FAMILY MEMBER 6"/>
    <property type="match status" value="1"/>
</dbReference>
<dbReference type="Pfam" id="PF13561">
    <property type="entry name" value="adh_short_C2"/>
    <property type="match status" value="1"/>
</dbReference>
<evidence type="ECO:0000313" key="5">
    <source>
        <dbReference type="Proteomes" id="UP000027466"/>
    </source>
</evidence>
<dbReference type="InterPro" id="IPR051122">
    <property type="entry name" value="SDR_DHRS6-like"/>
</dbReference>
<keyword evidence="5" id="KW-1185">Reference proteome</keyword>
<evidence type="ECO:0000256" key="2">
    <source>
        <dbReference type="ARBA" id="ARBA00023002"/>
    </source>
</evidence>
<comment type="caution">
    <text evidence="4">The sequence shown here is derived from an EMBL/GenBank/DDBJ whole genome shotgun (WGS) entry which is preliminary data.</text>
</comment>
<dbReference type="STRING" id="60547.GCA_000751215_01799"/>
<comment type="similarity">
    <text evidence="1">Belongs to the short-chain dehydrogenases/reductases (SDR) family.</text>
</comment>
<dbReference type="PANTHER" id="PTHR43477">
    <property type="entry name" value="DIHYDROANTICAPSIN 7-DEHYDROGENASE"/>
    <property type="match status" value="1"/>
</dbReference>
<organism evidence="4 5">
    <name type="scientific">Caballeronia glathei</name>
    <dbReference type="NCBI Taxonomy" id="60547"/>
    <lineage>
        <taxon>Bacteria</taxon>
        <taxon>Pseudomonadati</taxon>
        <taxon>Pseudomonadota</taxon>
        <taxon>Betaproteobacteria</taxon>
        <taxon>Burkholderiales</taxon>
        <taxon>Burkholderiaceae</taxon>
        <taxon>Caballeronia</taxon>
    </lineage>
</organism>
<dbReference type="GO" id="GO:0016491">
    <property type="term" value="F:oxidoreductase activity"/>
    <property type="evidence" value="ECO:0007669"/>
    <property type="project" value="UniProtKB-KW"/>
</dbReference>
<dbReference type="NCBIfam" id="NF004779">
    <property type="entry name" value="PRK06125.1"/>
    <property type="match status" value="1"/>
</dbReference>
<keyword evidence="2" id="KW-0560">Oxidoreductase</keyword>
<reference evidence="4 5" key="1">
    <citation type="submission" date="2014-03" db="EMBL/GenBank/DDBJ databases">
        <title>Draft Genome Sequences of Four Burkholderia Strains.</title>
        <authorList>
            <person name="Liu X.Y."/>
            <person name="Li C.X."/>
            <person name="Xu J.H."/>
        </authorList>
    </citation>
    <scope>NUCLEOTIDE SEQUENCE [LARGE SCALE GENOMIC DNA]</scope>
    <source>
        <strain evidence="4 5">DSM 50014</strain>
    </source>
</reference>
<evidence type="ECO:0000256" key="3">
    <source>
        <dbReference type="ARBA" id="ARBA00023027"/>
    </source>
</evidence>